<comment type="caution">
    <text evidence="2">The sequence shown here is derived from an EMBL/GenBank/DDBJ whole genome shotgun (WGS) entry which is preliminary data.</text>
</comment>
<accession>A0A401XJW2</accession>
<dbReference type="AlphaFoldDB" id="A0A401XJW2"/>
<dbReference type="EMBL" id="BHZE01000005">
    <property type="protein sequence ID" value="GCD77274.1"/>
    <property type="molecule type" value="Genomic_DNA"/>
</dbReference>
<name>A0A401XJW2_9FLAO</name>
<protein>
    <submittedName>
        <fullName evidence="2">Uncharacterized protein</fullName>
    </submittedName>
</protein>
<keyword evidence="1" id="KW-0812">Transmembrane</keyword>
<dbReference type="OrthoDB" id="9881544at2"/>
<proteinExistence type="predicted"/>
<reference evidence="2 3" key="1">
    <citation type="submission" date="2018-11" db="EMBL/GenBank/DDBJ databases">
        <title>Schleiferia aggregans sp. nov., a moderately thermophilic heterotrophic bacterium isolated from microbial mats at a terrestrial hot spring.</title>
        <authorList>
            <person name="Iino T."/>
            <person name="Ohkuma M."/>
            <person name="Haruta S."/>
        </authorList>
    </citation>
    <scope>NUCLEOTIDE SEQUENCE [LARGE SCALE GENOMIC DNA]</scope>
    <source>
        <strain evidence="2 3">LA</strain>
    </source>
</reference>
<keyword evidence="1" id="KW-1133">Transmembrane helix</keyword>
<organism evidence="2 3">
    <name type="scientific">Thermaurantimonas aggregans</name>
    <dbReference type="NCBI Taxonomy" id="2173829"/>
    <lineage>
        <taxon>Bacteria</taxon>
        <taxon>Pseudomonadati</taxon>
        <taxon>Bacteroidota</taxon>
        <taxon>Flavobacteriia</taxon>
        <taxon>Flavobacteriales</taxon>
        <taxon>Schleiferiaceae</taxon>
        <taxon>Thermaurantimonas</taxon>
    </lineage>
</organism>
<feature type="transmembrane region" description="Helical" evidence="1">
    <location>
        <begin position="6"/>
        <end position="34"/>
    </location>
</feature>
<keyword evidence="1" id="KW-0472">Membrane</keyword>
<evidence type="ECO:0000313" key="3">
    <source>
        <dbReference type="Proteomes" id="UP000286715"/>
    </source>
</evidence>
<keyword evidence="3" id="KW-1185">Reference proteome</keyword>
<dbReference type="Proteomes" id="UP000286715">
    <property type="component" value="Unassembled WGS sequence"/>
</dbReference>
<dbReference type="RefSeq" id="WP_160160511.1">
    <property type="nucleotide sequence ID" value="NZ_BHZE01000005.1"/>
</dbReference>
<evidence type="ECO:0000313" key="2">
    <source>
        <dbReference type="EMBL" id="GCD77274.1"/>
    </source>
</evidence>
<gene>
    <name evidence="2" type="ORF">JCM31826_07560</name>
</gene>
<evidence type="ECO:0000256" key="1">
    <source>
        <dbReference type="SAM" id="Phobius"/>
    </source>
</evidence>
<sequence>MITYTLGWFLFLIVFLMGFGMLIFLSLFIGYWLTLVSIEQINPKLAHKIIGHKEKE</sequence>